<comment type="caution">
    <text evidence="1">The sequence shown here is derived from an EMBL/GenBank/DDBJ whole genome shotgun (WGS) entry which is preliminary data.</text>
</comment>
<reference evidence="1 2" key="1">
    <citation type="journal article" date="2018" name="Sci. Data">
        <title>The draft genome sequence of cork oak.</title>
        <authorList>
            <person name="Ramos A.M."/>
            <person name="Usie A."/>
            <person name="Barbosa P."/>
            <person name="Barros P.M."/>
            <person name="Capote T."/>
            <person name="Chaves I."/>
            <person name="Simoes F."/>
            <person name="Abreu I."/>
            <person name="Carrasquinho I."/>
            <person name="Faro C."/>
            <person name="Guimaraes J.B."/>
            <person name="Mendonca D."/>
            <person name="Nobrega F."/>
            <person name="Rodrigues L."/>
            <person name="Saibo N.J.M."/>
            <person name="Varela M.C."/>
            <person name="Egas C."/>
            <person name="Matos J."/>
            <person name="Miguel C.M."/>
            <person name="Oliveira M.M."/>
            <person name="Ricardo C.P."/>
            <person name="Goncalves S."/>
        </authorList>
    </citation>
    <scope>NUCLEOTIDE SEQUENCE [LARGE SCALE GENOMIC DNA]</scope>
    <source>
        <strain evidence="2">cv. HL8</strain>
    </source>
</reference>
<proteinExistence type="predicted"/>
<dbReference type="Proteomes" id="UP000237347">
    <property type="component" value="Unassembled WGS sequence"/>
</dbReference>
<dbReference type="AlphaFoldDB" id="A0AAW0JRK3"/>
<evidence type="ECO:0000313" key="1">
    <source>
        <dbReference type="EMBL" id="KAK7828794.1"/>
    </source>
</evidence>
<accession>A0AAW0JRK3</accession>
<dbReference type="PANTHER" id="PTHR37745:SF1">
    <property type="entry name" value="EXPRESSED PROTEIN"/>
    <property type="match status" value="1"/>
</dbReference>
<keyword evidence="2" id="KW-1185">Reference proteome</keyword>
<dbReference type="EMBL" id="PKMF04000496">
    <property type="protein sequence ID" value="KAK7828794.1"/>
    <property type="molecule type" value="Genomic_DNA"/>
</dbReference>
<protein>
    <submittedName>
        <fullName evidence="1">Uncharacterized protein</fullName>
    </submittedName>
</protein>
<name>A0AAW0JRK3_QUESU</name>
<dbReference type="PANTHER" id="PTHR37745">
    <property type="entry name" value="EXPRESSED PROTEIN"/>
    <property type="match status" value="1"/>
</dbReference>
<sequence>MIRCLLEHCLATPVEIRTVLKSWDAVWKDSNEDTAYLTAWKRIQDKRAVLDKIHFSHLRRNLS</sequence>
<evidence type="ECO:0000313" key="2">
    <source>
        <dbReference type="Proteomes" id="UP000237347"/>
    </source>
</evidence>
<organism evidence="1 2">
    <name type="scientific">Quercus suber</name>
    <name type="common">Cork oak</name>
    <dbReference type="NCBI Taxonomy" id="58331"/>
    <lineage>
        <taxon>Eukaryota</taxon>
        <taxon>Viridiplantae</taxon>
        <taxon>Streptophyta</taxon>
        <taxon>Embryophyta</taxon>
        <taxon>Tracheophyta</taxon>
        <taxon>Spermatophyta</taxon>
        <taxon>Magnoliopsida</taxon>
        <taxon>eudicotyledons</taxon>
        <taxon>Gunneridae</taxon>
        <taxon>Pentapetalae</taxon>
        <taxon>rosids</taxon>
        <taxon>fabids</taxon>
        <taxon>Fagales</taxon>
        <taxon>Fagaceae</taxon>
        <taxon>Quercus</taxon>
    </lineage>
</organism>
<gene>
    <name evidence="1" type="ORF">CFP56_029960</name>
</gene>